<proteinExistence type="predicted"/>
<dbReference type="EMBL" id="JAGGLD010000002">
    <property type="protein sequence ID" value="MBP2000521.1"/>
    <property type="molecule type" value="Genomic_DNA"/>
</dbReference>
<accession>A0ABS4JHE4</accession>
<dbReference type="RefSeq" id="WP_209860802.1">
    <property type="nucleotide sequence ID" value="NZ_JAGGLD010000002.1"/>
</dbReference>
<dbReference type="SUPFAM" id="SSF109854">
    <property type="entry name" value="DinB/YfiT-like putative metalloenzymes"/>
    <property type="match status" value="1"/>
</dbReference>
<sequence length="164" mass="18954">MNHNTLIRNQIFELVQDLNEDQINQKPAPDKWSIAQVMDHLYLMERTIAHQIGVTIKNDVDAPTDLKPYKLTLDRTRHVDAPPNLVPSEDRLTMEHLKSELAQSREALIASLAGQDQEKLKHLSFLHPVFGMMDLTQWEDFVGIHEERHMEQIREVKNSILSAS</sequence>
<name>A0ABS4JHE4_9BACL</name>
<gene>
    <name evidence="2" type="ORF">J2Z69_001552</name>
</gene>
<feature type="domain" description="DinB-like" evidence="1">
    <location>
        <begin position="8"/>
        <end position="153"/>
    </location>
</feature>
<dbReference type="InterPro" id="IPR034660">
    <property type="entry name" value="DinB/YfiT-like"/>
</dbReference>
<reference evidence="2 3" key="1">
    <citation type="submission" date="2021-03" db="EMBL/GenBank/DDBJ databases">
        <title>Genomic Encyclopedia of Type Strains, Phase IV (KMG-IV): sequencing the most valuable type-strain genomes for metagenomic binning, comparative biology and taxonomic classification.</title>
        <authorList>
            <person name="Goeker M."/>
        </authorList>
    </citation>
    <scope>NUCLEOTIDE SEQUENCE [LARGE SCALE GENOMIC DNA]</scope>
    <source>
        <strain evidence="2 3">DSM 26806</strain>
    </source>
</reference>
<dbReference type="Proteomes" id="UP001519288">
    <property type="component" value="Unassembled WGS sequence"/>
</dbReference>
<dbReference type="Gene3D" id="1.20.120.450">
    <property type="entry name" value="dinb family like domain"/>
    <property type="match status" value="1"/>
</dbReference>
<protein>
    <submittedName>
        <fullName evidence="2">Damage-inducible protein DinB</fullName>
    </submittedName>
</protein>
<comment type="caution">
    <text evidence="2">The sequence shown here is derived from an EMBL/GenBank/DDBJ whole genome shotgun (WGS) entry which is preliminary data.</text>
</comment>
<dbReference type="Pfam" id="PF12867">
    <property type="entry name" value="DinB_2"/>
    <property type="match status" value="1"/>
</dbReference>
<evidence type="ECO:0000313" key="2">
    <source>
        <dbReference type="EMBL" id="MBP2000521.1"/>
    </source>
</evidence>
<evidence type="ECO:0000259" key="1">
    <source>
        <dbReference type="Pfam" id="PF12867"/>
    </source>
</evidence>
<dbReference type="InterPro" id="IPR024775">
    <property type="entry name" value="DinB-like"/>
</dbReference>
<evidence type="ECO:0000313" key="3">
    <source>
        <dbReference type="Proteomes" id="UP001519288"/>
    </source>
</evidence>
<organism evidence="2 3">
    <name type="scientific">Paenibacillus shirakamiensis</name>
    <dbReference type="NCBI Taxonomy" id="1265935"/>
    <lineage>
        <taxon>Bacteria</taxon>
        <taxon>Bacillati</taxon>
        <taxon>Bacillota</taxon>
        <taxon>Bacilli</taxon>
        <taxon>Bacillales</taxon>
        <taxon>Paenibacillaceae</taxon>
        <taxon>Paenibacillus</taxon>
    </lineage>
</organism>
<keyword evidence="3" id="KW-1185">Reference proteome</keyword>